<comment type="caution">
    <text evidence="2">The sequence shown here is derived from an EMBL/GenBank/DDBJ whole genome shotgun (WGS) entry which is preliminary data.</text>
</comment>
<gene>
    <name evidence="2" type="ORF">ATANTOWER_026790</name>
</gene>
<dbReference type="EMBL" id="JAHUTI010085083">
    <property type="protein sequence ID" value="MED6259632.1"/>
    <property type="molecule type" value="Genomic_DNA"/>
</dbReference>
<organism evidence="2 3">
    <name type="scientific">Ataeniobius toweri</name>
    <dbReference type="NCBI Taxonomy" id="208326"/>
    <lineage>
        <taxon>Eukaryota</taxon>
        <taxon>Metazoa</taxon>
        <taxon>Chordata</taxon>
        <taxon>Craniata</taxon>
        <taxon>Vertebrata</taxon>
        <taxon>Euteleostomi</taxon>
        <taxon>Actinopterygii</taxon>
        <taxon>Neopterygii</taxon>
        <taxon>Teleostei</taxon>
        <taxon>Neoteleostei</taxon>
        <taxon>Acanthomorphata</taxon>
        <taxon>Ovalentaria</taxon>
        <taxon>Atherinomorphae</taxon>
        <taxon>Cyprinodontiformes</taxon>
        <taxon>Goodeidae</taxon>
        <taxon>Ataeniobius</taxon>
    </lineage>
</organism>
<accession>A0ABU7C9J7</accession>
<feature type="region of interest" description="Disordered" evidence="1">
    <location>
        <begin position="97"/>
        <end position="120"/>
    </location>
</feature>
<protein>
    <submittedName>
        <fullName evidence="2">Uncharacterized protein</fullName>
    </submittedName>
</protein>
<reference evidence="2 3" key="1">
    <citation type="submission" date="2021-07" db="EMBL/GenBank/DDBJ databases">
        <authorList>
            <person name="Palmer J.M."/>
        </authorList>
    </citation>
    <scope>NUCLEOTIDE SEQUENCE [LARGE SCALE GENOMIC DNA]</scope>
    <source>
        <strain evidence="2 3">AT_MEX2019</strain>
        <tissue evidence="2">Muscle</tissue>
    </source>
</reference>
<dbReference type="Proteomes" id="UP001345963">
    <property type="component" value="Unassembled WGS sequence"/>
</dbReference>
<feature type="region of interest" description="Disordered" evidence="1">
    <location>
        <begin position="1"/>
        <end position="21"/>
    </location>
</feature>
<sequence>MGQQFSSKGLPPPPQGETFDFMVKKYGPQSTECINKWVKEFNFPAGGSFNLTVLQRVEEAIKEKEEKLEGQKKIDQKDYQDMKKYKACLKCWKDEAERRQKKKTSKLMPGNQDDSKDMGG</sequence>
<evidence type="ECO:0000313" key="3">
    <source>
        <dbReference type="Proteomes" id="UP001345963"/>
    </source>
</evidence>
<proteinExistence type="predicted"/>
<evidence type="ECO:0000256" key="1">
    <source>
        <dbReference type="SAM" id="MobiDB-lite"/>
    </source>
</evidence>
<keyword evidence="3" id="KW-1185">Reference proteome</keyword>
<name>A0ABU7C9J7_9TELE</name>
<evidence type="ECO:0000313" key="2">
    <source>
        <dbReference type="EMBL" id="MED6259632.1"/>
    </source>
</evidence>